<name>F4RD35_MELLP</name>
<feature type="transmembrane region" description="Helical" evidence="2">
    <location>
        <begin position="497"/>
        <end position="518"/>
    </location>
</feature>
<reference evidence="4" key="1">
    <citation type="journal article" date="2011" name="Proc. Natl. Acad. Sci. U.S.A.">
        <title>Obligate biotrophy features unraveled by the genomic analysis of rust fungi.</title>
        <authorList>
            <person name="Duplessis S."/>
            <person name="Cuomo C.A."/>
            <person name="Lin Y.-C."/>
            <person name="Aerts A."/>
            <person name="Tisserant E."/>
            <person name="Veneault-Fourrey C."/>
            <person name="Joly D.L."/>
            <person name="Hacquard S."/>
            <person name="Amselem J."/>
            <person name="Cantarel B.L."/>
            <person name="Chiu R."/>
            <person name="Coutinho P.M."/>
            <person name="Feau N."/>
            <person name="Field M."/>
            <person name="Frey P."/>
            <person name="Gelhaye E."/>
            <person name="Goldberg J."/>
            <person name="Grabherr M.G."/>
            <person name="Kodira C.D."/>
            <person name="Kohler A."/>
            <person name="Kuees U."/>
            <person name="Lindquist E.A."/>
            <person name="Lucas S.M."/>
            <person name="Mago R."/>
            <person name="Mauceli E."/>
            <person name="Morin E."/>
            <person name="Murat C."/>
            <person name="Pangilinan J.L."/>
            <person name="Park R."/>
            <person name="Pearson M."/>
            <person name="Quesneville H."/>
            <person name="Rouhier N."/>
            <person name="Sakthikumar S."/>
            <person name="Salamov A.A."/>
            <person name="Schmutz J."/>
            <person name="Selles B."/>
            <person name="Shapiro H."/>
            <person name="Tanguay P."/>
            <person name="Tuskan G.A."/>
            <person name="Henrissat B."/>
            <person name="Van de Peer Y."/>
            <person name="Rouze P."/>
            <person name="Ellis J.G."/>
            <person name="Dodds P.N."/>
            <person name="Schein J.E."/>
            <person name="Zhong S."/>
            <person name="Hamelin R.C."/>
            <person name="Grigoriev I.V."/>
            <person name="Szabo L.J."/>
            <person name="Martin F."/>
        </authorList>
    </citation>
    <scope>NUCLEOTIDE SEQUENCE [LARGE SCALE GENOMIC DNA]</scope>
    <source>
        <strain evidence="4">98AG31 / pathotype 3-4-7</strain>
    </source>
</reference>
<feature type="compositionally biased region" description="Low complexity" evidence="1">
    <location>
        <begin position="233"/>
        <end position="247"/>
    </location>
</feature>
<feature type="region of interest" description="Disordered" evidence="1">
    <location>
        <begin position="233"/>
        <end position="299"/>
    </location>
</feature>
<dbReference type="VEuPathDB" id="FungiDB:MELLADRAFT_60960"/>
<dbReference type="EMBL" id="GL883096">
    <property type="protein sequence ID" value="EGG09881.1"/>
    <property type="molecule type" value="Genomic_DNA"/>
</dbReference>
<feature type="compositionally biased region" description="Polar residues" evidence="1">
    <location>
        <begin position="265"/>
        <end position="274"/>
    </location>
</feature>
<keyword evidence="2" id="KW-0472">Membrane</keyword>
<organism evidence="4">
    <name type="scientific">Melampsora larici-populina (strain 98AG31 / pathotype 3-4-7)</name>
    <name type="common">Poplar leaf rust fungus</name>
    <dbReference type="NCBI Taxonomy" id="747676"/>
    <lineage>
        <taxon>Eukaryota</taxon>
        <taxon>Fungi</taxon>
        <taxon>Dikarya</taxon>
        <taxon>Basidiomycota</taxon>
        <taxon>Pucciniomycotina</taxon>
        <taxon>Pucciniomycetes</taxon>
        <taxon>Pucciniales</taxon>
        <taxon>Melampsoraceae</taxon>
        <taxon>Melampsora</taxon>
    </lineage>
</organism>
<evidence type="ECO:0000256" key="1">
    <source>
        <dbReference type="SAM" id="MobiDB-lite"/>
    </source>
</evidence>
<dbReference type="InParanoid" id="F4RD35"/>
<feature type="compositionally biased region" description="Polar residues" evidence="1">
    <location>
        <begin position="433"/>
        <end position="454"/>
    </location>
</feature>
<feature type="region of interest" description="Disordered" evidence="1">
    <location>
        <begin position="430"/>
        <end position="481"/>
    </location>
</feature>
<keyword evidence="2" id="KW-0812">Transmembrane</keyword>
<gene>
    <name evidence="3" type="ORF">MELLADRAFT_60960</name>
</gene>
<dbReference type="RefSeq" id="XP_007406935.1">
    <property type="nucleotide sequence ID" value="XM_007406873.1"/>
</dbReference>
<dbReference type="OrthoDB" id="10419616at2759"/>
<dbReference type="GeneID" id="18929641"/>
<accession>F4RD35</accession>
<evidence type="ECO:0000313" key="4">
    <source>
        <dbReference type="Proteomes" id="UP000001072"/>
    </source>
</evidence>
<dbReference type="HOGENOM" id="CLU_341638_0_0_1"/>
<feature type="compositionally biased region" description="Polar residues" evidence="1">
    <location>
        <begin position="729"/>
        <end position="739"/>
    </location>
</feature>
<feature type="compositionally biased region" description="Basic and acidic residues" evidence="1">
    <location>
        <begin position="703"/>
        <end position="728"/>
    </location>
</feature>
<feature type="region of interest" description="Disordered" evidence="1">
    <location>
        <begin position="155"/>
        <end position="209"/>
    </location>
</feature>
<proteinExistence type="predicted"/>
<protein>
    <submittedName>
        <fullName evidence="3">Uncharacterized protein</fullName>
    </submittedName>
</protein>
<feature type="region of interest" description="Disordered" evidence="1">
    <location>
        <begin position="760"/>
        <end position="783"/>
    </location>
</feature>
<keyword evidence="2" id="KW-1133">Transmembrane helix</keyword>
<sequence length="830" mass="90425">MALSCEFDSLPYALVLQHLRHRAWFLRNSRWWPTEGTYHNPILEHEEFAPRGSEMKKKESNDRGCSHDFAGRHSFFELSKADRLVKSGTHAHLLNGSTHGKVFPSAMSVLTFDALSGATPNTTPVIGGAPRPGATWPFDLSQPFRSLQNLPGSLQSALQGTADGTPLTVHHNAAHPSSSPPYPVGSDTRSEVGGNYQKINPIQPPDPQFIERLHQGTKAEPQPEQVHRLHINTSSSISPSNPNGNPTRQLVDVSPSSIPPKQDQKQSSSGNTRSEVPPNDPRPLQLENVSPPPNKSQMATIPDITKLLPSGNPKELVIPSALNQALGPLASASSDPQTIPFSMLPASKTQLVNPTDTPSRALVETGKLDGGGKTINNKPDSLAQKSVDGVIALKPLGTPTGVAGDGARGSSGINFNKVFQNSGVVADGIKGDPSTSLSQSSAKSNATKNSTAPGVQNIKGVPKNTTNKDIPKSSNIFTTSQSNSATPARILGIDKKLFLFGSGIIGACLLAALIGFLVQCSKGTKRRKEDKALEDETSDFLQGNPALWNESKLSTTVPVFKPVGSSNARRSEHVYDHHSAYGQERKQGYTPEVDLYEHNGPISQSYGPRSFPVTVYDEAASEFYYPPQKGYLDLGNSQDSGSINIKYREDTPSPNRWDRHRTSVYHAGPSVGMGSRQAPISPGYGTPTDFYESSISNASRARGRPDGYRMDKRPMDNCHLPDHRRFEDSQSYTGSSHLYSPTAYDQPRINLRPPAPAVRHHDIFPAGGNKSVSRRPRERGDEREYYDGRADSFYMSAQAQGNQDSRPRLNQTRLHDAVEDFHRNLVKPKY</sequence>
<dbReference type="Proteomes" id="UP000001072">
    <property type="component" value="Unassembled WGS sequence"/>
</dbReference>
<evidence type="ECO:0000313" key="3">
    <source>
        <dbReference type="EMBL" id="EGG09881.1"/>
    </source>
</evidence>
<dbReference type="AlphaFoldDB" id="F4RD35"/>
<feature type="region of interest" description="Disordered" evidence="1">
    <location>
        <begin position="697"/>
        <end position="747"/>
    </location>
</feature>
<dbReference type="KEGG" id="mlr:MELLADRAFT_60960"/>
<evidence type="ECO:0000256" key="2">
    <source>
        <dbReference type="SAM" id="Phobius"/>
    </source>
</evidence>
<keyword evidence="4" id="KW-1185">Reference proteome</keyword>
<feature type="compositionally biased region" description="Polar residues" evidence="1">
    <location>
        <begin position="463"/>
        <end position="481"/>
    </location>
</feature>